<keyword evidence="2" id="KW-1185">Reference proteome</keyword>
<accession>A0ACB6QBS6</accession>
<comment type="caution">
    <text evidence="1">The sequence shown here is derived from an EMBL/GenBank/DDBJ whole genome shotgun (WGS) entry which is preliminary data.</text>
</comment>
<sequence length="306" mass="34384">MAFFVVVVKITQPGPPVAPNWGSLLPSPAKLEFTSMRMIDKDGFAEPKLILKHQGASFRERCLDMTVARIFQLGQHAALLAEEPATAFSVDWTELGLIKSKYKFSENEENIPSPDAPVRIQRFPGRPKAEVLGNISYSIQLALDMDAQQELNLFNPHNLNWALITIENQVSDRRMFPFQGIHDSWAVTPNFFDSRTPSLQNSTTTDRNSCSAEKFFMFPVLFKAVSPSEPPVLHKWDVFGWWPIRDIPDDTGIINFGESAEICLDRVRRMLNPVIGSRVYNTEQRILADKGNGDSTPLGTSYGSPL</sequence>
<evidence type="ECO:0000313" key="1">
    <source>
        <dbReference type="EMBL" id="KAF2464310.1"/>
    </source>
</evidence>
<organism evidence="1 2">
    <name type="scientific">Lindgomyces ingoldianus</name>
    <dbReference type="NCBI Taxonomy" id="673940"/>
    <lineage>
        <taxon>Eukaryota</taxon>
        <taxon>Fungi</taxon>
        <taxon>Dikarya</taxon>
        <taxon>Ascomycota</taxon>
        <taxon>Pezizomycotina</taxon>
        <taxon>Dothideomycetes</taxon>
        <taxon>Pleosporomycetidae</taxon>
        <taxon>Pleosporales</taxon>
        <taxon>Lindgomycetaceae</taxon>
        <taxon>Lindgomyces</taxon>
    </lineage>
</organism>
<protein>
    <submittedName>
        <fullName evidence="1">Uncharacterized protein</fullName>
    </submittedName>
</protein>
<name>A0ACB6QBS6_9PLEO</name>
<dbReference type="EMBL" id="MU003538">
    <property type="protein sequence ID" value="KAF2464310.1"/>
    <property type="molecule type" value="Genomic_DNA"/>
</dbReference>
<gene>
    <name evidence="1" type="ORF">BDR25DRAFT_361814</name>
</gene>
<evidence type="ECO:0000313" key="2">
    <source>
        <dbReference type="Proteomes" id="UP000799755"/>
    </source>
</evidence>
<dbReference type="Proteomes" id="UP000799755">
    <property type="component" value="Unassembled WGS sequence"/>
</dbReference>
<proteinExistence type="predicted"/>
<reference evidence="1" key="1">
    <citation type="journal article" date="2020" name="Stud. Mycol.">
        <title>101 Dothideomycetes genomes: a test case for predicting lifestyles and emergence of pathogens.</title>
        <authorList>
            <person name="Haridas S."/>
            <person name="Albert R."/>
            <person name="Binder M."/>
            <person name="Bloem J."/>
            <person name="Labutti K."/>
            <person name="Salamov A."/>
            <person name="Andreopoulos B."/>
            <person name="Baker S."/>
            <person name="Barry K."/>
            <person name="Bills G."/>
            <person name="Bluhm B."/>
            <person name="Cannon C."/>
            <person name="Castanera R."/>
            <person name="Culley D."/>
            <person name="Daum C."/>
            <person name="Ezra D."/>
            <person name="Gonzalez J."/>
            <person name="Henrissat B."/>
            <person name="Kuo A."/>
            <person name="Liang C."/>
            <person name="Lipzen A."/>
            <person name="Lutzoni F."/>
            <person name="Magnuson J."/>
            <person name="Mondo S."/>
            <person name="Nolan M."/>
            <person name="Ohm R."/>
            <person name="Pangilinan J."/>
            <person name="Park H.-J."/>
            <person name="Ramirez L."/>
            <person name="Alfaro M."/>
            <person name="Sun H."/>
            <person name="Tritt A."/>
            <person name="Yoshinaga Y."/>
            <person name="Zwiers L.-H."/>
            <person name="Turgeon B."/>
            <person name="Goodwin S."/>
            <person name="Spatafora J."/>
            <person name="Crous P."/>
            <person name="Grigoriev I."/>
        </authorList>
    </citation>
    <scope>NUCLEOTIDE SEQUENCE</scope>
    <source>
        <strain evidence="1">ATCC 200398</strain>
    </source>
</reference>